<reference evidence="2 3" key="1">
    <citation type="submission" date="2016-11" db="EMBL/GenBank/DDBJ databases">
        <authorList>
            <person name="Jaros S."/>
            <person name="Januszkiewicz K."/>
            <person name="Wedrychowicz H."/>
        </authorList>
    </citation>
    <scope>NUCLEOTIDE SEQUENCE [LARGE SCALE GENOMIC DNA]</scope>
    <source>
        <strain evidence="2 3">DSM 6191</strain>
    </source>
</reference>
<dbReference type="Proteomes" id="UP000184241">
    <property type="component" value="Unassembled WGS sequence"/>
</dbReference>
<feature type="domain" description="Helix-turn-helix type 11" evidence="1">
    <location>
        <begin position="6"/>
        <end position="50"/>
    </location>
</feature>
<dbReference type="SUPFAM" id="SSF46785">
    <property type="entry name" value="Winged helix' DNA-binding domain"/>
    <property type="match status" value="1"/>
</dbReference>
<protein>
    <submittedName>
        <fullName evidence="2">HTH domain-containing protein</fullName>
    </submittedName>
</protein>
<organism evidence="2 3">
    <name type="scientific">Clostridium intestinale DSM 6191</name>
    <dbReference type="NCBI Taxonomy" id="1121320"/>
    <lineage>
        <taxon>Bacteria</taxon>
        <taxon>Bacillati</taxon>
        <taxon>Bacillota</taxon>
        <taxon>Clostridia</taxon>
        <taxon>Eubacteriales</taxon>
        <taxon>Clostridiaceae</taxon>
        <taxon>Clostridium</taxon>
    </lineage>
</organism>
<dbReference type="InterPro" id="IPR013196">
    <property type="entry name" value="HTH_11"/>
</dbReference>
<dbReference type="RefSeq" id="WP_073018127.1">
    <property type="nucleotide sequence ID" value="NZ_FQXU01000005.1"/>
</dbReference>
<accession>A0A1M5XH52</accession>
<evidence type="ECO:0000259" key="1">
    <source>
        <dbReference type="Pfam" id="PF08279"/>
    </source>
</evidence>
<dbReference type="Pfam" id="PF08279">
    <property type="entry name" value="HTH_11"/>
    <property type="match status" value="1"/>
</dbReference>
<evidence type="ECO:0000313" key="3">
    <source>
        <dbReference type="Proteomes" id="UP000184241"/>
    </source>
</evidence>
<dbReference type="Gene3D" id="1.10.10.10">
    <property type="entry name" value="Winged helix-like DNA-binding domain superfamily/Winged helix DNA-binding domain"/>
    <property type="match status" value="1"/>
</dbReference>
<dbReference type="EMBL" id="FQXU01000005">
    <property type="protein sequence ID" value="SHH99106.1"/>
    <property type="molecule type" value="Genomic_DNA"/>
</dbReference>
<dbReference type="InterPro" id="IPR036390">
    <property type="entry name" value="WH_DNA-bd_sf"/>
</dbReference>
<dbReference type="AlphaFoldDB" id="A0A1M5XH52"/>
<evidence type="ECO:0000313" key="2">
    <source>
        <dbReference type="EMBL" id="SHH99106.1"/>
    </source>
</evidence>
<proteinExistence type="predicted"/>
<sequence>MDLNDKVLETLKSAGEPLKGGEIAEKSGLDKKDVDKAIKALKAEGKINSPKRCYYGIAE</sequence>
<name>A0A1M5XH52_9CLOT</name>
<dbReference type="InterPro" id="IPR036388">
    <property type="entry name" value="WH-like_DNA-bd_sf"/>
</dbReference>
<gene>
    <name evidence="2" type="ORF">SAMN02745941_01424</name>
</gene>